<dbReference type="InterPro" id="IPR038763">
    <property type="entry name" value="DHH_sf"/>
</dbReference>
<dbReference type="PANTHER" id="PTHR12112:SF39">
    <property type="entry name" value="EG:152A3.5 PROTEIN (FBGN0003116_PN PROTEIN)"/>
    <property type="match status" value="1"/>
</dbReference>
<feature type="domain" description="DHHA2" evidence="1">
    <location>
        <begin position="316"/>
        <end position="487"/>
    </location>
</feature>
<accession>D4DFN6</accession>
<keyword evidence="3" id="KW-1185">Reference proteome</keyword>
<dbReference type="Gene3D" id="3.90.1640.10">
    <property type="entry name" value="inorganic pyrophosphatase (n-terminal core)"/>
    <property type="match status" value="1"/>
</dbReference>
<dbReference type="EMBL" id="ACYE01000339">
    <property type="protein sequence ID" value="EFE39394.1"/>
    <property type="molecule type" value="Genomic_DNA"/>
</dbReference>
<dbReference type="SMART" id="SM01131">
    <property type="entry name" value="DHHA2"/>
    <property type="match status" value="1"/>
</dbReference>
<organism evidence="2 3">
    <name type="scientific">Trichophyton verrucosum (strain HKI 0517)</name>
    <dbReference type="NCBI Taxonomy" id="663202"/>
    <lineage>
        <taxon>Eukaryota</taxon>
        <taxon>Fungi</taxon>
        <taxon>Dikarya</taxon>
        <taxon>Ascomycota</taxon>
        <taxon>Pezizomycotina</taxon>
        <taxon>Eurotiomycetes</taxon>
        <taxon>Eurotiomycetidae</taxon>
        <taxon>Onygenales</taxon>
        <taxon>Arthrodermataceae</taxon>
        <taxon>Trichophyton</taxon>
    </lineage>
</organism>
<dbReference type="SUPFAM" id="SSF64182">
    <property type="entry name" value="DHH phosphoesterases"/>
    <property type="match status" value="1"/>
</dbReference>
<dbReference type="Proteomes" id="UP000008383">
    <property type="component" value="Unassembled WGS sequence"/>
</dbReference>
<protein>
    <submittedName>
        <fullName evidence="2">Exopolyphosphatase, putative</fullName>
    </submittedName>
</protein>
<evidence type="ECO:0000313" key="2">
    <source>
        <dbReference type="EMBL" id="EFE39394.1"/>
    </source>
</evidence>
<proteinExistence type="predicted"/>
<dbReference type="InterPro" id="IPR038222">
    <property type="entry name" value="DHHA2_dom_sf"/>
</dbReference>
<dbReference type="Pfam" id="PF02833">
    <property type="entry name" value="DHHA2"/>
    <property type="match status" value="1"/>
</dbReference>
<comment type="caution">
    <text evidence="2">The sequence shown here is derived from an EMBL/GenBank/DDBJ whole genome shotgun (WGS) entry which is preliminary data.</text>
</comment>
<gene>
    <name evidence="2" type="ORF">TRV_05987</name>
</gene>
<evidence type="ECO:0000259" key="1">
    <source>
        <dbReference type="SMART" id="SM01131"/>
    </source>
</evidence>
<dbReference type="KEGG" id="tve:TRV_05987"/>
<name>D4DFN6_TRIVH</name>
<dbReference type="RefSeq" id="XP_003020018.1">
    <property type="nucleotide sequence ID" value="XM_003019972.1"/>
</dbReference>
<dbReference type="HOGENOM" id="CLU_019358_1_0_1"/>
<dbReference type="OrthoDB" id="374045at2759"/>
<dbReference type="AlphaFoldDB" id="D4DFN6"/>
<dbReference type="PANTHER" id="PTHR12112">
    <property type="entry name" value="BNIP - RELATED"/>
    <property type="match status" value="1"/>
</dbReference>
<reference evidence="3" key="1">
    <citation type="journal article" date="2011" name="Genome Biol.">
        <title>Comparative and functional genomics provide insights into the pathogenicity of dermatophytic fungi.</title>
        <authorList>
            <person name="Burmester A."/>
            <person name="Shelest E."/>
            <person name="Gloeckner G."/>
            <person name="Heddergott C."/>
            <person name="Schindler S."/>
            <person name="Staib P."/>
            <person name="Heidel A."/>
            <person name="Felder M."/>
            <person name="Petzold A."/>
            <person name="Szafranski K."/>
            <person name="Feuermann M."/>
            <person name="Pedruzzi I."/>
            <person name="Priebe S."/>
            <person name="Groth M."/>
            <person name="Winkler R."/>
            <person name="Li W."/>
            <person name="Kniemeyer O."/>
            <person name="Schroeckh V."/>
            <person name="Hertweck C."/>
            <person name="Hube B."/>
            <person name="White T.C."/>
            <person name="Platzer M."/>
            <person name="Guthke R."/>
            <person name="Heitman J."/>
            <person name="Woestemeyer J."/>
            <person name="Zipfel P.F."/>
            <person name="Monod M."/>
            <person name="Brakhage A.A."/>
        </authorList>
    </citation>
    <scope>NUCLEOTIDE SEQUENCE [LARGE SCALE GENOMIC DNA]</scope>
    <source>
        <strain evidence="3">HKI 0517</strain>
    </source>
</reference>
<sequence>MTLDKNGQRCFGLLSFLKKAVQHSRASPSAAKIPRTYVLGNTSADLDSIISAIIYSYFASSATSERGIQYIPVINLPEVPAGRELRRLRPEFVTALNLATQRPLKTAQNAASKDLKTLPDDEDTDNILSESILTVASLRDELVNWKPSDDKKAISLNIIMVDWNALPKTSPHAYGIPGVSDKVDGIVTSVVGCIDHHDDEGFISKHLVPGPGTRVSHIQTGVGSCTSLVVCELRKLGWWRDVAGDNKTISEGQSLSNSDAEFESQAAQLALAAILADTTNMTNESKVFDVDREAVRFLENKINQCKSINWDRGRFYDLITDAKSSSVDYLTAHETLGRDYKEWTDTVEPGRNIKIGICSVVKPVSWILKKCGSEYSEEEYDEEAFFDVLRSFSSTRGLDVVAVMTAFSSPSENEFQRELVVTVLNDRYISNLGEFEDAGADYLRLEKRPFNEKNKDLGQIGRNTRVWRQLDVTKSRKQVAPLLRRVFAGET</sequence>
<dbReference type="InterPro" id="IPR004097">
    <property type="entry name" value="DHHA2"/>
</dbReference>
<dbReference type="GO" id="GO:0005737">
    <property type="term" value="C:cytoplasm"/>
    <property type="evidence" value="ECO:0007669"/>
    <property type="project" value="InterPro"/>
</dbReference>
<dbReference type="Gene3D" id="3.10.310.20">
    <property type="entry name" value="DHHA2 domain"/>
    <property type="match status" value="1"/>
</dbReference>
<evidence type="ECO:0000313" key="3">
    <source>
        <dbReference type="Proteomes" id="UP000008383"/>
    </source>
</evidence>
<dbReference type="GeneID" id="9580187"/>
<dbReference type="GO" id="GO:0004309">
    <property type="term" value="F:exopolyphosphatase activity"/>
    <property type="evidence" value="ECO:0007669"/>
    <property type="project" value="TreeGrafter"/>
</dbReference>